<sequence length="183" mass="19798">MRFLFLLFAILPIVEIALLVQVGGIIGGWNTIGLVILTAFIGAYFVKREGIATLQTAQAKMQRNELPGKEMVEGLMLVVAGILLVTPGLITDVLGFMFALPGSRHLIASQLSKHMKLRVVTQAGGFNQQTGGFNQQAGGAQYNPFENPFNQQQSGQPGSSDNGDVFEGEFSDKTQNDADKRLK</sequence>
<dbReference type="NCBIfam" id="NF008528">
    <property type="entry name" value="PRK11463.1-2"/>
    <property type="match status" value="1"/>
</dbReference>
<evidence type="ECO:0000256" key="2">
    <source>
        <dbReference type="SAM" id="Phobius"/>
    </source>
</evidence>
<dbReference type="AlphaFoldDB" id="A0AAW7Z1A0"/>
<dbReference type="Proteomes" id="UP001170717">
    <property type="component" value="Unassembled WGS sequence"/>
</dbReference>
<feature type="compositionally biased region" description="Low complexity" evidence="1">
    <location>
        <begin position="130"/>
        <end position="141"/>
    </location>
</feature>
<evidence type="ECO:0000313" key="3">
    <source>
        <dbReference type="EMBL" id="MDO6576825.1"/>
    </source>
</evidence>
<protein>
    <submittedName>
        <fullName evidence="3">FxsA family protein</fullName>
    </submittedName>
</protein>
<dbReference type="Pfam" id="PF04186">
    <property type="entry name" value="FxsA"/>
    <property type="match status" value="1"/>
</dbReference>
<gene>
    <name evidence="3" type="ORF">Q4527_05445</name>
</gene>
<dbReference type="GeneID" id="83260015"/>
<evidence type="ECO:0000256" key="1">
    <source>
        <dbReference type="SAM" id="MobiDB-lite"/>
    </source>
</evidence>
<feature type="compositionally biased region" description="Basic and acidic residues" evidence="1">
    <location>
        <begin position="170"/>
        <end position="183"/>
    </location>
</feature>
<organism evidence="3 4">
    <name type="scientific">Alteromonas stellipolaris</name>
    <dbReference type="NCBI Taxonomy" id="233316"/>
    <lineage>
        <taxon>Bacteria</taxon>
        <taxon>Pseudomonadati</taxon>
        <taxon>Pseudomonadota</taxon>
        <taxon>Gammaproteobacteria</taxon>
        <taxon>Alteromonadales</taxon>
        <taxon>Alteromonadaceae</taxon>
        <taxon>Alteromonas/Salinimonas group</taxon>
        <taxon>Alteromonas</taxon>
    </lineage>
</organism>
<reference evidence="3" key="1">
    <citation type="submission" date="2023-07" db="EMBL/GenBank/DDBJ databases">
        <title>Genome content predicts the carbon catabolic preferences of heterotrophic bacteria.</title>
        <authorList>
            <person name="Gralka M."/>
        </authorList>
    </citation>
    <scope>NUCLEOTIDE SEQUENCE</scope>
    <source>
        <strain evidence="3">F2M12</strain>
    </source>
</reference>
<keyword evidence="2" id="KW-1133">Transmembrane helix</keyword>
<dbReference type="GO" id="GO:0016020">
    <property type="term" value="C:membrane"/>
    <property type="evidence" value="ECO:0007669"/>
    <property type="project" value="InterPro"/>
</dbReference>
<comment type="caution">
    <text evidence="3">The sequence shown here is derived from an EMBL/GenBank/DDBJ whole genome shotgun (WGS) entry which is preliminary data.</text>
</comment>
<accession>A0AAW7Z1A0</accession>
<feature type="transmembrane region" description="Helical" evidence="2">
    <location>
        <begin position="26"/>
        <end position="46"/>
    </location>
</feature>
<keyword evidence="2" id="KW-0812">Transmembrane</keyword>
<dbReference type="PANTHER" id="PTHR35335:SF1">
    <property type="entry name" value="UPF0716 PROTEIN FXSA"/>
    <property type="match status" value="1"/>
</dbReference>
<name>A0AAW7Z1A0_9ALTE</name>
<feature type="region of interest" description="Disordered" evidence="1">
    <location>
        <begin position="130"/>
        <end position="183"/>
    </location>
</feature>
<dbReference type="InterPro" id="IPR007313">
    <property type="entry name" value="FxsA"/>
</dbReference>
<evidence type="ECO:0000313" key="4">
    <source>
        <dbReference type="Proteomes" id="UP001170717"/>
    </source>
</evidence>
<dbReference type="PANTHER" id="PTHR35335">
    <property type="entry name" value="UPF0716 PROTEIN FXSA"/>
    <property type="match status" value="1"/>
</dbReference>
<dbReference type="EMBL" id="JAUOQI010000003">
    <property type="protein sequence ID" value="MDO6576825.1"/>
    <property type="molecule type" value="Genomic_DNA"/>
</dbReference>
<keyword evidence="2" id="KW-0472">Membrane</keyword>
<proteinExistence type="predicted"/>
<feature type="transmembrane region" description="Helical" evidence="2">
    <location>
        <begin position="75"/>
        <end position="100"/>
    </location>
</feature>
<feature type="compositionally biased region" description="Polar residues" evidence="1">
    <location>
        <begin position="148"/>
        <end position="162"/>
    </location>
</feature>
<dbReference type="RefSeq" id="WP_062088644.1">
    <property type="nucleotide sequence ID" value="NZ_CANLMS010000005.1"/>
</dbReference>